<dbReference type="AlphaFoldDB" id="A0A166EUT6"/>
<evidence type="ECO:0008006" key="3">
    <source>
        <dbReference type="Google" id="ProtNLM"/>
    </source>
</evidence>
<protein>
    <recommendedName>
        <fullName evidence="3">F-box domain-containing protein</fullName>
    </recommendedName>
</protein>
<evidence type="ECO:0000313" key="2">
    <source>
        <dbReference type="Proteomes" id="UP000076798"/>
    </source>
</evidence>
<proteinExistence type="predicted"/>
<gene>
    <name evidence="1" type="ORF">SISSUDRAFT_1127684</name>
</gene>
<keyword evidence="2" id="KW-1185">Reference proteome</keyword>
<dbReference type="EMBL" id="KV428039">
    <property type="protein sequence ID" value="KZT39968.1"/>
    <property type="molecule type" value="Genomic_DNA"/>
</dbReference>
<reference evidence="1 2" key="1">
    <citation type="journal article" date="2016" name="Mol. Biol. Evol.">
        <title>Comparative Genomics of Early-Diverging Mushroom-Forming Fungi Provides Insights into the Origins of Lignocellulose Decay Capabilities.</title>
        <authorList>
            <person name="Nagy L.G."/>
            <person name="Riley R."/>
            <person name="Tritt A."/>
            <person name="Adam C."/>
            <person name="Daum C."/>
            <person name="Floudas D."/>
            <person name="Sun H."/>
            <person name="Yadav J.S."/>
            <person name="Pangilinan J."/>
            <person name="Larsson K.H."/>
            <person name="Matsuura K."/>
            <person name="Barry K."/>
            <person name="Labutti K."/>
            <person name="Kuo R."/>
            <person name="Ohm R.A."/>
            <person name="Bhattacharya S.S."/>
            <person name="Shirouzu T."/>
            <person name="Yoshinaga Y."/>
            <person name="Martin F.M."/>
            <person name="Grigoriev I.V."/>
            <person name="Hibbett D.S."/>
        </authorList>
    </citation>
    <scope>NUCLEOTIDE SEQUENCE [LARGE SCALE GENOMIC DNA]</scope>
    <source>
        <strain evidence="1 2">HHB10207 ss-3</strain>
    </source>
</reference>
<dbReference type="OrthoDB" id="3365698at2759"/>
<evidence type="ECO:0000313" key="1">
    <source>
        <dbReference type="EMBL" id="KZT39968.1"/>
    </source>
</evidence>
<accession>A0A166EUT6</accession>
<dbReference type="Proteomes" id="UP000076798">
    <property type="component" value="Unassembled WGS sequence"/>
</dbReference>
<sequence>MSITKLDDGILLDIIRLTKRCCLTWQDNLSTIQTFHLVNKRFQPVATKACLWSDLDLRWPQELLDFYMQKSRNHSLALTLRIEGLTKVDCKAQNRKYSDYLTRCLPMTKKLDIYIAVGQCTRELANALNNAAPRLETLHLELDKGVALIKSLFAYDAPLLVTALVHDPVSHDLPRFPSLRTLNLRVGKAHHQNLLVMLETMPQLEDITLVGERSAVQTDLLQPYTGSIFLPSCRSFKIRSMQISVARQIVSHLNFLSTATLDMQLFVSHNDVSLSNREPSFDPFILSPDILANVLTVELLPDSLLLQLDSSPSYSFTLDLHSFHATSTLGSKECRLRILAGVIEFLVGSMSAHVTQLLLSCA</sequence>
<name>A0A166EUT6_9AGAM</name>
<organism evidence="1 2">
    <name type="scientific">Sistotremastrum suecicum HHB10207 ss-3</name>
    <dbReference type="NCBI Taxonomy" id="1314776"/>
    <lineage>
        <taxon>Eukaryota</taxon>
        <taxon>Fungi</taxon>
        <taxon>Dikarya</taxon>
        <taxon>Basidiomycota</taxon>
        <taxon>Agaricomycotina</taxon>
        <taxon>Agaricomycetes</taxon>
        <taxon>Sistotremastrales</taxon>
        <taxon>Sistotremastraceae</taxon>
        <taxon>Sistotremastrum</taxon>
    </lineage>
</organism>